<dbReference type="SFLD" id="SFLDS00003">
    <property type="entry name" value="Haloacid_Dehalogenase"/>
    <property type="match status" value="1"/>
</dbReference>
<proteinExistence type="inferred from homology"/>
<dbReference type="Pfam" id="PF00122">
    <property type="entry name" value="E1-E2_ATPase"/>
    <property type="match status" value="1"/>
</dbReference>
<evidence type="ECO:0000256" key="14">
    <source>
        <dbReference type="ARBA" id="ARBA00023053"/>
    </source>
</evidence>
<dbReference type="GO" id="GO:0005391">
    <property type="term" value="F:P-type sodium:potassium-exchanging transporter activity"/>
    <property type="evidence" value="ECO:0007669"/>
    <property type="project" value="TreeGrafter"/>
</dbReference>
<keyword evidence="7" id="KW-0740">Sodium/potassium transport</keyword>
<dbReference type="Gene3D" id="1.20.1110.10">
    <property type="entry name" value="Calcium-transporting ATPase, transmembrane domain"/>
    <property type="match status" value="1"/>
</dbReference>
<dbReference type="FunFam" id="3.40.50.1000:FF:000083">
    <property type="entry name" value="Sodium/potassium-transporting ATPase subunit alpha"/>
    <property type="match status" value="1"/>
</dbReference>
<evidence type="ECO:0000259" key="21">
    <source>
        <dbReference type="SMART" id="SM00831"/>
    </source>
</evidence>
<comment type="caution">
    <text evidence="20">Lacks conserved residue(s) required for the propagation of feature annotation.</text>
</comment>
<evidence type="ECO:0000256" key="6">
    <source>
        <dbReference type="ARBA" id="ARBA00022553"/>
    </source>
</evidence>
<dbReference type="Gene3D" id="3.40.50.1000">
    <property type="entry name" value="HAD superfamily/HAD-like"/>
    <property type="match status" value="1"/>
</dbReference>
<keyword evidence="17" id="KW-0739">Sodium transport</keyword>
<dbReference type="InterPro" id="IPR036412">
    <property type="entry name" value="HAD-like_sf"/>
</dbReference>
<dbReference type="GO" id="GO:0016887">
    <property type="term" value="F:ATP hydrolysis activity"/>
    <property type="evidence" value="ECO:0007669"/>
    <property type="project" value="InterPro"/>
</dbReference>
<dbReference type="SUPFAM" id="SSF81653">
    <property type="entry name" value="Calcium ATPase, transduction domain A"/>
    <property type="match status" value="1"/>
</dbReference>
<evidence type="ECO:0000256" key="11">
    <source>
        <dbReference type="ARBA" id="ARBA00022958"/>
    </source>
</evidence>
<dbReference type="InterPro" id="IPR044492">
    <property type="entry name" value="P_typ_ATPase_HD_dom"/>
</dbReference>
<sequence length="973" mass="107556">MSERNSLRDDVDTDVHTRDINELLNNLGTDVMTGLSSARARELIAEVGANALTPPKKSSEILKLGKCCFCGFSTLIWVGAFLCFGSYILESATREDASPDHLWLGVVLALLTMITGMFSYYQESKSTKIMETFNELLPQKAVALRDGERRELNVTELVPGDIVLIETGDRVPADIRILECQGLKVDNASITGESIPLLRSSMTSGGSILESKNMIFFSTNVIEGRGKGVVVACGDRTAMGRVAKLTSRLSPRPTPLSREIASFMRYISCWAVFLGFSFFVMSLGMGYGAIDSLVFLIGIIVANVPEGLLATVTVSLTLTAKRMASKNCLVKNLQAIETLGCTAVICSDKTGTLTQNKMTVRHLWFDGQLREVMAGHNWRWYHDNPGFNNLARIASLCNRAEWAPSPGPPPPLTKRKILGDASEAALLKCLEVLVKGGAASYRQQYTKIFEIPFNSTDKYQVNIHSFKDRYLLSLKGAPERVIEHCTTVSFGSETRGLTDDVKLAYLAACDDLAKNGERILGFADLEIPGKFFPKDFQFNGDPLNFPLQNLRLVGLIAMLDPPRPTVPDAVYKCRLAGVKVIMVTGDHPDTARAIAKAVGIITEDPQVDSSHSVVLTGSELREFGAHELDDLIRSHPEIVFARTSPVQKLQIVESCQRLHLITAVTGDGVNDSPALKKADIGVSMGITGSDVSRQVADLILLDDNFASIVTGIEEGRRIFECLKSSIAYTLASNVPEITPFLAFIAFGIPLPVGIICVLCIDLGTDMWPAIALAYEETESDLIKRPPRIPQTDHLVSRKLVFMSYGQIGIIEMAAGFFTYFVVMAENGFHPGDLVGLRATWDNRAVTDLKDSYGQEWSYHQRKVLEYTCHTAFFVAIVIVQVADAIICKTRRNSILHQGMNNWVLNIGLLFEIVMACVVSYAPHMDVVLKTYPLKARWWLPGVPYAILIIIYDEIRKFWIRRHPGGWWDRETSY</sequence>
<dbReference type="Pfam" id="PF13246">
    <property type="entry name" value="Cation_ATPase"/>
    <property type="match status" value="1"/>
</dbReference>
<dbReference type="NCBIfam" id="TIGR01106">
    <property type="entry name" value="ATPase-IIC_X-K"/>
    <property type="match status" value="1"/>
</dbReference>
<dbReference type="InterPro" id="IPR004014">
    <property type="entry name" value="ATPase_P-typ_cation-transptr_N"/>
</dbReference>
<evidence type="ECO:0000256" key="13">
    <source>
        <dbReference type="ARBA" id="ARBA00022989"/>
    </source>
</evidence>
<comment type="function">
    <text evidence="18">This is the catalytic component of the active enzyme, which catalyzes the hydrolysis of ATP coupled with the exchange of sodium and potassium ions across the plasma membrane. This action creates the electrochemical gradient of sodium and potassium ions, providing the energy for active transport of various nutrients.</text>
</comment>
<keyword evidence="16 20" id="KW-0472">Membrane</keyword>
<feature type="transmembrane region" description="Helical" evidence="20">
    <location>
        <begin position="935"/>
        <end position="951"/>
    </location>
</feature>
<dbReference type="InterPro" id="IPR023299">
    <property type="entry name" value="ATPase_P-typ_cyto_dom_N"/>
</dbReference>
<dbReference type="GO" id="GO:0005886">
    <property type="term" value="C:plasma membrane"/>
    <property type="evidence" value="ECO:0007669"/>
    <property type="project" value="UniProtKB-SubCell"/>
</dbReference>
<evidence type="ECO:0000256" key="3">
    <source>
        <dbReference type="ARBA" id="ARBA00022448"/>
    </source>
</evidence>
<dbReference type="PROSITE" id="PS00154">
    <property type="entry name" value="ATPASE_E1_E2"/>
    <property type="match status" value="1"/>
</dbReference>
<evidence type="ECO:0000256" key="20">
    <source>
        <dbReference type="RuleBase" id="RU362084"/>
    </source>
</evidence>
<organism evidence="22 23">
    <name type="scientific">Fopius arisanus</name>
    <dbReference type="NCBI Taxonomy" id="64838"/>
    <lineage>
        <taxon>Eukaryota</taxon>
        <taxon>Metazoa</taxon>
        <taxon>Ecdysozoa</taxon>
        <taxon>Arthropoda</taxon>
        <taxon>Hexapoda</taxon>
        <taxon>Insecta</taxon>
        <taxon>Pterygota</taxon>
        <taxon>Neoptera</taxon>
        <taxon>Endopterygota</taxon>
        <taxon>Hymenoptera</taxon>
        <taxon>Apocrita</taxon>
        <taxon>Ichneumonoidea</taxon>
        <taxon>Braconidae</taxon>
        <taxon>Opiinae</taxon>
        <taxon>Fopius</taxon>
    </lineage>
</organism>
<keyword evidence="15 20" id="KW-0406">Ion transport</keyword>
<keyword evidence="3 20" id="KW-0813">Transport</keyword>
<dbReference type="InterPro" id="IPR023298">
    <property type="entry name" value="ATPase_P-typ_TM_dom_sf"/>
</dbReference>
<dbReference type="InterPro" id="IPR006068">
    <property type="entry name" value="ATPase_P-typ_cation-transptr_C"/>
</dbReference>
<dbReference type="GO" id="GO:0006883">
    <property type="term" value="P:intracellular sodium ion homeostasis"/>
    <property type="evidence" value="ECO:0007669"/>
    <property type="project" value="TreeGrafter"/>
</dbReference>
<dbReference type="Pfam" id="PF00690">
    <property type="entry name" value="Cation_ATPase_N"/>
    <property type="match status" value="1"/>
</dbReference>
<evidence type="ECO:0000256" key="8">
    <source>
        <dbReference type="ARBA" id="ARBA00022692"/>
    </source>
</evidence>
<dbReference type="FunFam" id="3.40.50.1000:FF:000001">
    <property type="entry name" value="Phospholipid-transporting ATPase IC"/>
    <property type="match status" value="1"/>
</dbReference>
<dbReference type="AlphaFoldDB" id="A0A9R1U1E6"/>
<comment type="subunit">
    <text evidence="19">The sodium/potassium-transporting ATPase is composed of a catalytic alpha subunit, an auxiliary non-catalytic beta subunit and an additional regulatory subunit.</text>
</comment>
<keyword evidence="6" id="KW-0597">Phosphoprotein</keyword>
<feature type="transmembrane region" description="Helical" evidence="20">
    <location>
        <begin position="799"/>
        <end position="822"/>
    </location>
</feature>
<evidence type="ECO:0000256" key="19">
    <source>
        <dbReference type="ARBA" id="ARBA00038795"/>
    </source>
</evidence>
<dbReference type="GO" id="GO:0030007">
    <property type="term" value="P:intracellular potassium ion homeostasis"/>
    <property type="evidence" value="ECO:0007669"/>
    <property type="project" value="TreeGrafter"/>
</dbReference>
<comment type="subcellular location">
    <subcellularLocation>
        <location evidence="1 20">Cell membrane</location>
        <topology evidence="1 20">Multi-pass membrane protein</topology>
    </subcellularLocation>
</comment>
<dbReference type="FunFam" id="1.20.1110.10:FF:000038">
    <property type="entry name" value="Sodium/potassium-transporting ATPase subunit alpha"/>
    <property type="match status" value="1"/>
</dbReference>
<evidence type="ECO:0000256" key="7">
    <source>
        <dbReference type="ARBA" id="ARBA00022607"/>
    </source>
</evidence>
<feature type="domain" description="Cation-transporting P-type ATPase N-terminal" evidence="21">
    <location>
        <begin position="14"/>
        <end position="88"/>
    </location>
</feature>
<dbReference type="InterPro" id="IPR050510">
    <property type="entry name" value="Cation_transp_ATPase_P-type"/>
</dbReference>
<dbReference type="GO" id="GO:0046872">
    <property type="term" value="F:metal ion binding"/>
    <property type="evidence" value="ECO:0007669"/>
    <property type="project" value="UniProtKB-KW"/>
</dbReference>
<evidence type="ECO:0000313" key="22">
    <source>
        <dbReference type="Proteomes" id="UP000694866"/>
    </source>
</evidence>
<dbReference type="InterPro" id="IPR018303">
    <property type="entry name" value="ATPase_P-typ_P_site"/>
</dbReference>
<evidence type="ECO:0000256" key="5">
    <source>
        <dbReference type="ARBA" id="ARBA00022538"/>
    </source>
</evidence>
<dbReference type="GO" id="GO:1990573">
    <property type="term" value="P:potassium ion import across plasma membrane"/>
    <property type="evidence" value="ECO:0007669"/>
    <property type="project" value="TreeGrafter"/>
</dbReference>
<keyword evidence="22" id="KW-1185">Reference proteome</keyword>
<evidence type="ECO:0000256" key="4">
    <source>
        <dbReference type="ARBA" id="ARBA00022475"/>
    </source>
</evidence>
<name>A0A9R1U1E6_9HYME</name>
<evidence type="ECO:0000313" key="23">
    <source>
        <dbReference type="RefSeq" id="XP_011304559.1"/>
    </source>
</evidence>
<evidence type="ECO:0000256" key="16">
    <source>
        <dbReference type="ARBA" id="ARBA00023136"/>
    </source>
</evidence>
<dbReference type="Pfam" id="PF00689">
    <property type="entry name" value="Cation_ATPase_C"/>
    <property type="match status" value="1"/>
</dbReference>
<evidence type="ECO:0000256" key="17">
    <source>
        <dbReference type="ARBA" id="ARBA00023201"/>
    </source>
</evidence>
<keyword evidence="11 20" id="KW-0630">Potassium</keyword>
<dbReference type="InterPro" id="IPR005775">
    <property type="entry name" value="P-type_ATPase_IIC"/>
</dbReference>
<evidence type="ECO:0000256" key="15">
    <source>
        <dbReference type="ARBA" id="ARBA00023065"/>
    </source>
</evidence>
<gene>
    <name evidence="23" type="primary">LOC105267415</name>
</gene>
<dbReference type="GO" id="GO:0036376">
    <property type="term" value="P:sodium ion export across plasma membrane"/>
    <property type="evidence" value="ECO:0007669"/>
    <property type="project" value="TreeGrafter"/>
</dbReference>
<dbReference type="PRINTS" id="PR00121">
    <property type="entry name" value="NAKATPASE"/>
</dbReference>
<evidence type="ECO:0000256" key="10">
    <source>
        <dbReference type="ARBA" id="ARBA00022840"/>
    </source>
</evidence>
<keyword evidence="12" id="KW-1278">Translocase</keyword>
<feature type="transmembrane region" description="Helical" evidence="20">
    <location>
        <begin position="863"/>
        <end position="882"/>
    </location>
</feature>
<keyword evidence="10 20" id="KW-0067">ATP-binding</keyword>
<evidence type="ECO:0000256" key="12">
    <source>
        <dbReference type="ARBA" id="ARBA00022967"/>
    </source>
</evidence>
<evidence type="ECO:0000256" key="18">
    <source>
        <dbReference type="ARBA" id="ARBA00037422"/>
    </source>
</evidence>
<keyword evidence="4" id="KW-1003">Cell membrane</keyword>
<accession>A0A9R1U1E6</accession>
<keyword evidence="5 20" id="KW-0633">Potassium transport</keyword>
<feature type="transmembrane region" description="Helical" evidence="20">
    <location>
        <begin position="67"/>
        <end position="89"/>
    </location>
</feature>
<dbReference type="InterPro" id="IPR023214">
    <property type="entry name" value="HAD_sf"/>
</dbReference>
<evidence type="ECO:0000256" key="2">
    <source>
        <dbReference type="ARBA" id="ARBA00006934"/>
    </source>
</evidence>
<dbReference type="NCBIfam" id="TIGR01494">
    <property type="entry name" value="ATPase_P-type"/>
    <property type="match status" value="2"/>
</dbReference>
<feature type="transmembrane region" description="Helical" evidence="20">
    <location>
        <begin position="266"/>
        <end position="287"/>
    </location>
</feature>
<dbReference type="SMART" id="SM00831">
    <property type="entry name" value="Cation_ATPase_N"/>
    <property type="match status" value="1"/>
</dbReference>
<feature type="transmembrane region" description="Helical" evidence="20">
    <location>
        <begin position="101"/>
        <end position="121"/>
    </location>
</feature>
<dbReference type="SUPFAM" id="SSF56784">
    <property type="entry name" value="HAD-like"/>
    <property type="match status" value="1"/>
</dbReference>
<dbReference type="InterPro" id="IPR008250">
    <property type="entry name" value="ATPase_P-typ_transduc_dom_A_sf"/>
</dbReference>
<dbReference type="SFLD" id="SFLDG00002">
    <property type="entry name" value="C1.7:_P-type_atpase_like"/>
    <property type="match status" value="1"/>
</dbReference>
<dbReference type="Gene3D" id="3.40.1110.10">
    <property type="entry name" value="Calcium-transporting ATPase, cytoplasmic domain N"/>
    <property type="match status" value="1"/>
</dbReference>
<dbReference type="SFLD" id="SFLDF00027">
    <property type="entry name" value="p-type_atpase"/>
    <property type="match status" value="1"/>
</dbReference>
<keyword evidence="13 20" id="KW-1133">Transmembrane helix</keyword>
<dbReference type="InterPro" id="IPR059000">
    <property type="entry name" value="ATPase_P-type_domA"/>
</dbReference>
<keyword evidence="14" id="KW-0915">Sodium</keyword>
<dbReference type="PANTHER" id="PTHR43294">
    <property type="entry name" value="SODIUM/POTASSIUM-TRANSPORTING ATPASE SUBUNIT ALPHA"/>
    <property type="match status" value="1"/>
</dbReference>
<reference evidence="23" key="1">
    <citation type="submission" date="2025-08" db="UniProtKB">
        <authorList>
            <consortium name="RefSeq"/>
        </authorList>
    </citation>
    <scope>IDENTIFICATION</scope>
    <source>
        <strain evidence="23">USDA-PBARC FA_bdor</strain>
        <tissue evidence="23">Whole organism</tissue>
    </source>
</reference>
<protein>
    <recommendedName>
        <fullName evidence="20">Sodium/potassium-transporting ATPase subunit alpha</fullName>
    </recommendedName>
</protein>
<keyword evidence="9 20" id="KW-0547">Nucleotide-binding</keyword>
<dbReference type="KEGG" id="fas:105267415"/>
<dbReference type="Gene3D" id="2.70.150.10">
    <property type="entry name" value="Calcium-transporting ATPase, cytoplasmic transduction domain A"/>
    <property type="match status" value="1"/>
</dbReference>
<dbReference type="OrthoDB" id="3352408at2759"/>
<dbReference type="RefSeq" id="XP_011304559.1">
    <property type="nucleotide sequence ID" value="XM_011306257.1"/>
</dbReference>
<evidence type="ECO:0000256" key="1">
    <source>
        <dbReference type="ARBA" id="ARBA00004651"/>
    </source>
</evidence>
<dbReference type="SUPFAM" id="SSF81660">
    <property type="entry name" value="Metal cation-transporting ATPase, ATP-binding domain N"/>
    <property type="match status" value="1"/>
</dbReference>
<dbReference type="PANTHER" id="PTHR43294:SF13">
    <property type="entry name" value="SODIUM_POTASSIUM-TRANSPORTING ATPASE SUBUNIT ALPHA"/>
    <property type="match status" value="1"/>
</dbReference>
<keyword evidence="8 20" id="KW-0812">Transmembrane</keyword>
<comment type="similarity">
    <text evidence="2 20">Belongs to the cation transport ATPase (P-type) (TC 3.A.3) family. Type IIC subfamily.</text>
</comment>
<dbReference type="InterPro" id="IPR001757">
    <property type="entry name" value="P_typ_ATPase"/>
</dbReference>
<dbReference type="Proteomes" id="UP000694866">
    <property type="component" value="Unplaced"/>
</dbReference>
<evidence type="ECO:0000256" key="9">
    <source>
        <dbReference type="ARBA" id="ARBA00022741"/>
    </source>
</evidence>
<dbReference type="GO" id="GO:0005524">
    <property type="term" value="F:ATP binding"/>
    <property type="evidence" value="ECO:0007669"/>
    <property type="project" value="UniProtKB-KW"/>
</dbReference>
<keyword evidence="20" id="KW-0479">Metal-binding</keyword>
<feature type="transmembrane region" description="Helical" evidence="20">
    <location>
        <begin position="902"/>
        <end position="923"/>
    </location>
</feature>
<dbReference type="PRINTS" id="PR00119">
    <property type="entry name" value="CATATPASE"/>
</dbReference>
<dbReference type="GeneID" id="105267415"/>
<dbReference type="SUPFAM" id="SSF81665">
    <property type="entry name" value="Calcium ATPase, transmembrane domain M"/>
    <property type="match status" value="1"/>
</dbReference>
<dbReference type="GO" id="GO:1902600">
    <property type="term" value="P:proton transmembrane transport"/>
    <property type="evidence" value="ECO:0007669"/>
    <property type="project" value="TreeGrafter"/>
</dbReference>